<feature type="region of interest" description="Disordered" evidence="4">
    <location>
        <begin position="287"/>
        <end position="343"/>
    </location>
</feature>
<name>A0A672HJ90_SALFA</name>
<reference evidence="6" key="2">
    <citation type="submission" date="2025-09" db="UniProtKB">
        <authorList>
            <consortium name="Ensembl"/>
        </authorList>
    </citation>
    <scope>IDENTIFICATION</scope>
</reference>
<sequence length="392" mass="43944">MVMMLRNVKSPNTKRPLNYSLVLLTALISAKTTEVSVVEGQRLDFRCDYSQNYTNHSKYFCLYDDDEPSGYLIRSEGHDRWETSGRFALYDNTSGPFFTVHLDEPRLDDSGTYWCGVDVGVMSEKTGQDWLCWEAEAIVVTAVEGQEVEIKCVHSNAASNVKYFCSRPCGDEDVLVTSKRPHKDGKFRIRDKGNTFYVTVSKLRLEDSGTYWCGIERVGVDTYTQVDIRKPPLSHFPFTKTQQISQLSQNREELWGCFVTLVSTGNKSDSHIAEVKTCLSVFQENQKGRTVSHRGQPMVQATPSTQDQDRHPDGAAPSTGQKHGAFSSANSTTDLYSDVSPEPQTQQEALFYSTVSFNKHADCSAATPPDPMTTYTTIELRSTDESAVYSNV</sequence>
<evidence type="ECO:0000313" key="6">
    <source>
        <dbReference type="Ensembl" id="ENSSFAP00005029004.1"/>
    </source>
</evidence>
<dbReference type="Gene3D" id="2.60.40.10">
    <property type="entry name" value="Immunoglobulins"/>
    <property type="match status" value="2"/>
</dbReference>
<dbReference type="InterPro" id="IPR003599">
    <property type="entry name" value="Ig_sub"/>
</dbReference>
<dbReference type="GO" id="GO:0004888">
    <property type="term" value="F:transmembrane signaling receptor activity"/>
    <property type="evidence" value="ECO:0007669"/>
    <property type="project" value="TreeGrafter"/>
</dbReference>
<evidence type="ECO:0000313" key="7">
    <source>
        <dbReference type="Proteomes" id="UP000472267"/>
    </source>
</evidence>
<feature type="domain" description="Immunoglobulin" evidence="5">
    <location>
        <begin position="137"/>
        <end position="229"/>
    </location>
</feature>
<evidence type="ECO:0000256" key="1">
    <source>
        <dbReference type="ARBA" id="ARBA00004370"/>
    </source>
</evidence>
<dbReference type="InterPro" id="IPR013106">
    <property type="entry name" value="Ig_V-set"/>
</dbReference>
<accession>A0A672HJ90</accession>
<dbReference type="AlphaFoldDB" id="A0A672HJ90"/>
<keyword evidence="7" id="KW-1185">Reference proteome</keyword>
<evidence type="ECO:0000259" key="5">
    <source>
        <dbReference type="SMART" id="SM00409"/>
    </source>
</evidence>
<dbReference type="SUPFAM" id="SSF48726">
    <property type="entry name" value="Immunoglobulin"/>
    <property type="match status" value="2"/>
</dbReference>
<organism evidence="6 7">
    <name type="scientific">Salarias fasciatus</name>
    <name type="common">Jewelled blenny</name>
    <name type="synonym">Blennius fasciatus</name>
    <dbReference type="NCBI Taxonomy" id="181472"/>
    <lineage>
        <taxon>Eukaryota</taxon>
        <taxon>Metazoa</taxon>
        <taxon>Chordata</taxon>
        <taxon>Craniata</taxon>
        <taxon>Vertebrata</taxon>
        <taxon>Euteleostomi</taxon>
        <taxon>Actinopterygii</taxon>
        <taxon>Neopterygii</taxon>
        <taxon>Teleostei</taxon>
        <taxon>Neoteleostei</taxon>
        <taxon>Acanthomorphata</taxon>
        <taxon>Ovalentaria</taxon>
        <taxon>Blenniimorphae</taxon>
        <taxon>Blenniiformes</taxon>
        <taxon>Blennioidei</taxon>
        <taxon>Blenniidae</taxon>
        <taxon>Salariinae</taxon>
        <taxon>Salarias</taxon>
    </lineage>
</organism>
<evidence type="ECO:0000256" key="4">
    <source>
        <dbReference type="SAM" id="MobiDB-lite"/>
    </source>
</evidence>
<evidence type="ECO:0000256" key="2">
    <source>
        <dbReference type="ARBA" id="ARBA00022692"/>
    </source>
</evidence>
<comment type="subcellular location">
    <subcellularLocation>
        <location evidence="1">Membrane</location>
    </subcellularLocation>
</comment>
<dbReference type="InParanoid" id="A0A672HJ90"/>
<dbReference type="Proteomes" id="UP000472267">
    <property type="component" value="Unassembled WGS sequence"/>
</dbReference>
<protein>
    <recommendedName>
        <fullName evidence="5">Immunoglobulin domain-containing protein</fullName>
    </recommendedName>
</protein>
<dbReference type="PANTHER" id="PTHR11860:SF118">
    <property type="entry name" value="CMRF35-LIKE MOLECULE 3-RELATED"/>
    <property type="match status" value="1"/>
</dbReference>
<reference evidence="6" key="1">
    <citation type="submission" date="2025-08" db="UniProtKB">
        <authorList>
            <consortium name="Ensembl"/>
        </authorList>
    </citation>
    <scope>IDENTIFICATION</scope>
</reference>
<evidence type="ECO:0000256" key="3">
    <source>
        <dbReference type="ARBA" id="ARBA00023136"/>
    </source>
</evidence>
<keyword evidence="2" id="KW-0812">Transmembrane</keyword>
<dbReference type="PANTHER" id="PTHR11860">
    <property type="entry name" value="POLYMERIC-IMMUNOGLOBULIN RECEPTOR"/>
    <property type="match status" value="1"/>
</dbReference>
<feature type="domain" description="Immunoglobulin" evidence="5">
    <location>
        <begin position="32"/>
        <end position="135"/>
    </location>
</feature>
<proteinExistence type="predicted"/>
<dbReference type="InterPro" id="IPR013783">
    <property type="entry name" value="Ig-like_fold"/>
</dbReference>
<dbReference type="InterPro" id="IPR050671">
    <property type="entry name" value="CD300_family_receptors"/>
</dbReference>
<dbReference type="Pfam" id="PF07686">
    <property type="entry name" value="V-set"/>
    <property type="match status" value="2"/>
</dbReference>
<dbReference type="GO" id="GO:0005886">
    <property type="term" value="C:plasma membrane"/>
    <property type="evidence" value="ECO:0007669"/>
    <property type="project" value="TreeGrafter"/>
</dbReference>
<keyword evidence="3" id="KW-0472">Membrane</keyword>
<dbReference type="SMART" id="SM00409">
    <property type="entry name" value="IG"/>
    <property type="match status" value="2"/>
</dbReference>
<dbReference type="InterPro" id="IPR036179">
    <property type="entry name" value="Ig-like_dom_sf"/>
</dbReference>
<dbReference type="Ensembl" id="ENSSFAT00005030071.1">
    <property type="protein sequence ID" value="ENSSFAP00005029004.1"/>
    <property type="gene ID" value="ENSSFAG00005014752.1"/>
</dbReference>